<dbReference type="OrthoDB" id="267981at2759"/>
<gene>
    <name evidence="3" type="ORF">ABL78_8367</name>
</gene>
<organism evidence="3 4">
    <name type="scientific">Leptomonas seymouri</name>
    <dbReference type="NCBI Taxonomy" id="5684"/>
    <lineage>
        <taxon>Eukaryota</taxon>
        <taxon>Discoba</taxon>
        <taxon>Euglenozoa</taxon>
        <taxon>Kinetoplastea</taxon>
        <taxon>Metakinetoplastina</taxon>
        <taxon>Trypanosomatida</taxon>
        <taxon>Trypanosomatidae</taxon>
        <taxon>Leishmaniinae</taxon>
        <taxon>Leptomonas</taxon>
    </lineage>
</organism>
<dbReference type="EMBL" id="LJSK01000663">
    <property type="protein sequence ID" value="KPI82623.1"/>
    <property type="molecule type" value="Genomic_DNA"/>
</dbReference>
<comment type="caution">
    <text evidence="3">The sequence shown here is derived from an EMBL/GenBank/DDBJ whole genome shotgun (WGS) entry which is preliminary data.</text>
</comment>
<evidence type="ECO:0000313" key="3">
    <source>
        <dbReference type="EMBL" id="KPI82623.1"/>
    </source>
</evidence>
<evidence type="ECO:0000256" key="1">
    <source>
        <dbReference type="SAM" id="MobiDB-lite"/>
    </source>
</evidence>
<evidence type="ECO:0008006" key="5">
    <source>
        <dbReference type="Google" id="ProtNLM"/>
    </source>
</evidence>
<name>A0A0N1HR49_LEPSE</name>
<dbReference type="VEuPathDB" id="TriTrypDB:Lsey_0664_0010"/>
<keyword evidence="2" id="KW-0472">Membrane</keyword>
<protein>
    <recommendedName>
        <fullName evidence="5">Transmembrane protein</fullName>
    </recommendedName>
</protein>
<proteinExistence type="predicted"/>
<feature type="compositionally biased region" description="Basic and acidic residues" evidence="1">
    <location>
        <begin position="193"/>
        <end position="203"/>
    </location>
</feature>
<dbReference type="OMA" id="HHKANGR"/>
<evidence type="ECO:0000313" key="4">
    <source>
        <dbReference type="Proteomes" id="UP000038009"/>
    </source>
</evidence>
<feature type="transmembrane region" description="Helical" evidence="2">
    <location>
        <begin position="21"/>
        <end position="42"/>
    </location>
</feature>
<sequence length="234" mass="24096">MMDFLQIVDSKSLVTVSAMRVLAELAVTAISAVVFGVCLRIVPEKLVTRSTATRPSIAAPKTVPSARPRTATAEPKAGAAVKTALPSALSTAVPAASTAAAAPASAAKADSTLDDVLDSFFKDESLLDEALLDAAAPTSKPVVATKPNTLKSKAMPTPTQSEAFSKELAAKMTRQLQPTSTSSQPAKAGAAPHKPEDAAAAAERKLDDALDAYLAEEQLLDEAILDSALQAAHH</sequence>
<dbReference type="AlphaFoldDB" id="A0A0N1HR49"/>
<evidence type="ECO:0000256" key="2">
    <source>
        <dbReference type="SAM" id="Phobius"/>
    </source>
</evidence>
<feature type="compositionally biased region" description="Polar residues" evidence="1">
    <location>
        <begin position="174"/>
        <end position="185"/>
    </location>
</feature>
<feature type="region of interest" description="Disordered" evidence="1">
    <location>
        <begin position="58"/>
        <end position="78"/>
    </location>
</feature>
<reference evidence="3 4" key="1">
    <citation type="journal article" date="2015" name="PLoS Pathog.">
        <title>Leptomonas seymouri: Adaptations to the Dixenous Life Cycle Analyzed by Genome Sequencing, Transcriptome Profiling and Co-infection with Leishmania donovani.</title>
        <authorList>
            <person name="Kraeva N."/>
            <person name="Butenko A."/>
            <person name="Hlavacova J."/>
            <person name="Kostygov A."/>
            <person name="Myskova J."/>
            <person name="Grybchuk D."/>
            <person name="Lestinova T."/>
            <person name="Votypka J."/>
            <person name="Volf P."/>
            <person name="Opperdoes F."/>
            <person name="Flegontov P."/>
            <person name="Lukes J."/>
            <person name="Yurchenko V."/>
        </authorList>
    </citation>
    <scope>NUCLEOTIDE SEQUENCE [LARGE SCALE GENOMIC DNA]</scope>
    <source>
        <strain evidence="3 4">ATCC 30220</strain>
    </source>
</reference>
<keyword evidence="2" id="KW-0812">Transmembrane</keyword>
<keyword evidence="4" id="KW-1185">Reference proteome</keyword>
<dbReference type="Proteomes" id="UP000038009">
    <property type="component" value="Unassembled WGS sequence"/>
</dbReference>
<feature type="region of interest" description="Disordered" evidence="1">
    <location>
        <begin position="172"/>
        <end position="203"/>
    </location>
</feature>
<accession>A0A0N1HR49</accession>
<keyword evidence="2" id="KW-1133">Transmembrane helix</keyword>